<dbReference type="AlphaFoldDB" id="A0A074VXY4"/>
<feature type="compositionally biased region" description="Polar residues" evidence="10">
    <location>
        <begin position="435"/>
        <end position="447"/>
    </location>
</feature>
<feature type="active site" description="Proton donor" evidence="6">
    <location>
        <position position="661"/>
    </location>
</feature>
<dbReference type="EC" id="3.2.1.-" evidence="9"/>
<dbReference type="GO" id="GO:0036503">
    <property type="term" value="P:ERAD pathway"/>
    <property type="evidence" value="ECO:0007669"/>
    <property type="project" value="UniProtKB-ARBA"/>
</dbReference>
<dbReference type="GO" id="GO:0005509">
    <property type="term" value="F:calcium ion binding"/>
    <property type="evidence" value="ECO:0007669"/>
    <property type="project" value="InterPro"/>
</dbReference>
<organism evidence="12 13">
    <name type="scientific">Aureobasidium melanogenum (strain CBS 110374)</name>
    <name type="common">Aureobasidium pullulans var. melanogenum</name>
    <dbReference type="NCBI Taxonomy" id="1043003"/>
    <lineage>
        <taxon>Eukaryota</taxon>
        <taxon>Fungi</taxon>
        <taxon>Dikarya</taxon>
        <taxon>Ascomycota</taxon>
        <taxon>Pezizomycotina</taxon>
        <taxon>Dothideomycetes</taxon>
        <taxon>Dothideomycetidae</taxon>
        <taxon>Dothideales</taxon>
        <taxon>Saccotheciaceae</taxon>
        <taxon>Aureobasidium</taxon>
    </lineage>
</organism>
<evidence type="ECO:0000256" key="6">
    <source>
        <dbReference type="PIRSR" id="PIRSR601382-1"/>
    </source>
</evidence>
<keyword evidence="13" id="KW-1185">Reference proteome</keyword>
<keyword evidence="4 9" id="KW-0378">Hydrolase</keyword>
<feature type="non-terminal residue" evidence="12">
    <location>
        <position position="889"/>
    </location>
</feature>
<feature type="disulfide bond" evidence="8">
    <location>
        <begin position="618"/>
        <end position="647"/>
    </location>
</feature>
<dbReference type="GeneID" id="63912552"/>
<dbReference type="Pfam" id="PF01532">
    <property type="entry name" value="Glyco_hydro_47"/>
    <property type="match status" value="1"/>
</dbReference>
<feature type="region of interest" description="Disordered" evidence="10">
    <location>
        <begin position="415"/>
        <end position="498"/>
    </location>
</feature>
<feature type="compositionally biased region" description="Basic and acidic residues" evidence="10">
    <location>
        <begin position="63"/>
        <end position="76"/>
    </location>
</feature>
<dbReference type="InterPro" id="IPR012341">
    <property type="entry name" value="6hp_glycosidase-like_sf"/>
</dbReference>
<keyword evidence="9 12" id="KW-0326">Glycosidase</keyword>
<evidence type="ECO:0000256" key="2">
    <source>
        <dbReference type="ARBA" id="ARBA00004922"/>
    </source>
</evidence>
<keyword evidence="11" id="KW-0812">Transmembrane</keyword>
<dbReference type="Proteomes" id="UP000030672">
    <property type="component" value="Unassembled WGS sequence"/>
</dbReference>
<proteinExistence type="inferred from homology"/>
<keyword evidence="11" id="KW-0472">Membrane</keyword>
<evidence type="ECO:0000256" key="9">
    <source>
        <dbReference type="RuleBase" id="RU361193"/>
    </source>
</evidence>
<keyword evidence="7" id="KW-0479">Metal-binding</keyword>
<sequence>MIRYRRYRAFIAFTVIAILATYYFIGHGSIDLPSAIGAGALKQAGNDAAAAAKEKAQAGLDLIKPDKPDEPTKEDILGALPPLPTTKPAASTISSLAQAPIPSTQEASTPLSSSTTSSAAVATQSHIRTKPQDAAAILPVNFPTIHWSKMPEHFPVSSTIQLPTGTPKAIPRIQHDFKKESSAEKADREKKLKIIEGAVSHAWSGYRSKAWMRDEVRPVSGGARDPFCGWAATLVDSLDTLWIVGLKDEFDDAVRAVGEIDFTTSQRKDIPLFETTIRYLGGMLSAYDLSGGQYKVLLDKAVELAEVLMGAFDTPNRMPVTFYRWMPTFASQPHRAGTHVVLAEIGSLSVEFTRLAQLTKEPKYYDAIDRITDAFLEWQSASGANATFMPGLFPVHIDASGCEKPAQIKSTYSHEAGKGGDVAVGDGKPVIPQRPVTQGQGTRTGPSTEKDGSSQPSINAGGSQAGASSAGGMGKIIGWDDPLTEGDLDSPQAKAAAAEDVFQEETEARMHTLQQDVCIPRGLASSGSGGYETFTIGGMADSLYEYFPKQYLLLGGLEKKYQTLYEQSIDAVTKHLLFRPMTPQDADILFVGEYRAQPPTKEGSVEGTLKPEGAHLSCFAGGMYAMAAKIFGREEDLEIGAKLTEGCVWAYNATATGIMPEHFLVSQCESMTDCKWNETKYWEDLDPYAESRTKVYVPPTTLPTSLAGSRNAPQVNKRDLDGPAATVPHVPAPAVPNSVPELDMATPKEETVIEYVPPTPPSHEEFVLARISEERLPTGMTRLLSRKYILRPEAIESVFYMYRITGSPHWREVGWQMFLAVQKYTYATYGASAIDDVTKTLPTQEDSEESFWLAETLKYFYLLFEEEGVISLDEWVLNTEAHPFRRPDA</sequence>
<gene>
    <name evidence="12" type="ORF">M437DRAFT_30295</name>
</gene>
<keyword evidence="11" id="KW-1133">Transmembrane helix</keyword>
<dbReference type="PANTHER" id="PTHR11742">
    <property type="entry name" value="MANNOSYL-OLIGOSACCHARIDE ALPHA-1,2-MANNOSIDASE-RELATED"/>
    <property type="match status" value="1"/>
</dbReference>
<feature type="transmembrane region" description="Helical" evidence="11">
    <location>
        <begin position="7"/>
        <end position="25"/>
    </location>
</feature>
<dbReference type="GO" id="GO:0016020">
    <property type="term" value="C:membrane"/>
    <property type="evidence" value="ECO:0007669"/>
    <property type="project" value="InterPro"/>
</dbReference>
<evidence type="ECO:0000256" key="10">
    <source>
        <dbReference type="SAM" id="MobiDB-lite"/>
    </source>
</evidence>
<dbReference type="HOGENOM" id="CLU_003818_1_0_1"/>
<dbReference type="Gene3D" id="1.50.10.10">
    <property type="match status" value="3"/>
</dbReference>
<dbReference type="EMBL" id="KL584834">
    <property type="protein sequence ID" value="KEQ62567.1"/>
    <property type="molecule type" value="Genomic_DNA"/>
</dbReference>
<comment type="similarity">
    <text evidence="3 9">Belongs to the glycosyl hydrolase 47 family.</text>
</comment>
<evidence type="ECO:0000256" key="8">
    <source>
        <dbReference type="PIRSR" id="PIRSR601382-3"/>
    </source>
</evidence>
<comment type="pathway">
    <text evidence="2">Protein modification; protein glycosylation.</text>
</comment>
<dbReference type="GO" id="GO:0005975">
    <property type="term" value="P:carbohydrate metabolic process"/>
    <property type="evidence" value="ECO:0007669"/>
    <property type="project" value="InterPro"/>
</dbReference>
<feature type="active site" evidence="6">
    <location>
        <position position="793"/>
    </location>
</feature>
<evidence type="ECO:0000256" key="4">
    <source>
        <dbReference type="ARBA" id="ARBA00022801"/>
    </source>
</evidence>
<protein>
    <recommendedName>
        <fullName evidence="9">alpha-1,2-Mannosidase</fullName>
        <ecNumber evidence="9">3.2.1.-</ecNumber>
    </recommendedName>
</protein>
<dbReference type="STRING" id="1043003.A0A074VXY4"/>
<feature type="active site" description="Proton donor" evidence="6">
    <location>
        <position position="274"/>
    </location>
</feature>
<evidence type="ECO:0000256" key="5">
    <source>
        <dbReference type="ARBA" id="ARBA00023157"/>
    </source>
</evidence>
<dbReference type="InterPro" id="IPR050749">
    <property type="entry name" value="Glycosyl_Hydrolase_47"/>
</dbReference>
<dbReference type="GO" id="GO:0004571">
    <property type="term" value="F:mannosyl-oligosaccharide 1,2-alpha-mannosidase activity"/>
    <property type="evidence" value="ECO:0007669"/>
    <property type="project" value="InterPro"/>
</dbReference>
<dbReference type="SUPFAM" id="SSF48225">
    <property type="entry name" value="Seven-hairpin glycosidases"/>
    <property type="match status" value="1"/>
</dbReference>
<feature type="active site" evidence="6">
    <location>
        <position position="541"/>
    </location>
</feature>
<keyword evidence="7" id="KW-0106">Calcium</keyword>
<dbReference type="InterPro" id="IPR036026">
    <property type="entry name" value="Seven-hairpin_glycosidases"/>
</dbReference>
<dbReference type="GO" id="GO:0005783">
    <property type="term" value="C:endoplasmic reticulum"/>
    <property type="evidence" value="ECO:0007669"/>
    <property type="project" value="TreeGrafter"/>
</dbReference>
<keyword evidence="5 8" id="KW-1015">Disulfide bond</keyword>
<accession>A0A074VXY4</accession>
<reference evidence="12 13" key="1">
    <citation type="journal article" date="2014" name="BMC Genomics">
        <title>Genome sequencing of four Aureobasidium pullulans varieties: biotechnological potential, stress tolerance, and description of new species.</title>
        <authorList>
            <person name="Gostin Ar C."/>
            <person name="Ohm R.A."/>
            <person name="Kogej T."/>
            <person name="Sonjak S."/>
            <person name="Turk M."/>
            <person name="Zajc J."/>
            <person name="Zalar P."/>
            <person name="Grube M."/>
            <person name="Sun H."/>
            <person name="Han J."/>
            <person name="Sharma A."/>
            <person name="Chiniquy J."/>
            <person name="Ngan C.Y."/>
            <person name="Lipzen A."/>
            <person name="Barry K."/>
            <person name="Grigoriev I.V."/>
            <person name="Gunde-Cimerman N."/>
        </authorList>
    </citation>
    <scope>NUCLEOTIDE SEQUENCE [LARGE SCALE GENOMIC DNA]</scope>
    <source>
        <strain evidence="12 13">CBS 110374</strain>
    </source>
</reference>
<evidence type="ECO:0000256" key="3">
    <source>
        <dbReference type="ARBA" id="ARBA00007658"/>
    </source>
</evidence>
<dbReference type="InterPro" id="IPR001382">
    <property type="entry name" value="Glyco_hydro_47"/>
</dbReference>
<feature type="region of interest" description="Disordered" evidence="10">
    <location>
        <begin position="62"/>
        <end position="84"/>
    </location>
</feature>
<dbReference type="PANTHER" id="PTHR11742:SF103">
    <property type="entry name" value="ENDOPLASMIC RETICULUM MANNOSIDASE MNL2-RELATED"/>
    <property type="match status" value="1"/>
</dbReference>
<evidence type="ECO:0000313" key="13">
    <source>
        <dbReference type="Proteomes" id="UP000030672"/>
    </source>
</evidence>
<comment type="cofactor">
    <cofactor evidence="1 7">
        <name>Ca(2+)</name>
        <dbReference type="ChEBI" id="CHEBI:29108"/>
    </cofactor>
</comment>
<evidence type="ECO:0000313" key="12">
    <source>
        <dbReference type="EMBL" id="KEQ62567.1"/>
    </source>
</evidence>
<dbReference type="RefSeq" id="XP_040879590.1">
    <property type="nucleotide sequence ID" value="XM_041019179.1"/>
</dbReference>
<dbReference type="UniPathway" id="UPA00378"/>
<evidence type="ECO:0000256" key="1">
    <source>
        <dbReference type="ARBA" id="ARBA00001913"/>
    </source>
</evidence>
<feature type="compositionally biased region" description="Low complexity" evidence="10">
    <location>
        <begin position="457"/>
        <end position="468"/>
    </location>
</feature>
<dbReference type="PRINTS" id="PR00747">
    <property type="entry name" value="GLYHDRLASE47"/>
</dbReference>
<feature type="binding site" evidence="7">
    <location>
        <position position="879"/>
    </location>
    <ligand>
        <name>Ca(2+)</name>
        <dbReference type="ChEBI" id="CHEBI:29108"/>
    </ligand>
</feature>
<name>A0A074VXY4_AURM1</name>
<evidence type="ECO:0000256" key="11">
    <source>
        <dbReference type="SAM" id="Phobius"/>
    </source>
</evidence>
<evidence type="ECO:0000256" key="7">
    <source>
        <dbReference type="PIRSR" id="PIRSR601382-2"/>
    </source>
</evidence>